<keyword evidence="1" id="KW-0813">Transport</keyword>
<keyword evidence="3" id="KW-0547">Nucleotide-binding</keyword>
<dbReference type="PANTHER" id="PTHR24220">
    <property type="entry name" value="IMPORT ATP-BINDING PROTEIN"/>
    <property type="match status" value="1"/>
</dbReference>
<keyword evidence="3" id="KW-0067">ATP-binding</keyword>
<comment type="caution">
    <text evidence="3">The sequence shown here is derived from an EMBL/GenBank/DDBJ whole genome shotgun (WGS) entry which is preliminary data.</text>
</comment>
<evidence type="ECO:0000259" key="2">
    <source>
        <dbReference type="PROSITE" id="PS50893"/>
    </source>
</evidence>
<dbReference type="InterPro" id="IPR003439">
    <property type="entry name" value="ABC_transporter-like_ATP-bd"/>
</dbReference>
<dbReference type="PANTHER" id="PTHR24220:SF86">
    <property type="entry name" value="ABC TRANSPORTER ABCH.1"/>
    <property type="match status" value="1"/>
</dbReference>
<dbReference type="EMBL" id="JAHLQL010000003">
    <property type="protein sequence ID" value="MBU5592352.1"/>
    <property type="molecule type" value="Genomic_DNA"/>
</dbReference>
<accession>A0ABS6F1G4</accession>
<evidence type="ECO:0000313" key="3">
    <source>
        <dbReference type="EMBL" id="MBU5592352.1"/>
    </source>
</evidence>
<sequence length="225" mass="25054">MNAIMKTVQLNRQYQSGEETINALKNVSISIPEKSLTILRGRSGSGKTTLINLLGAIDTPTSGQIFFEEKKLDSLSDNEKTNLRRVHVGFVFQSGALMPNMNVFENIDFALRVSSPELKDRKSRIEHCLDLVGLKKRQLHMPLELSGGEMQRVAIARAISHKPKIIFADEPTSALDTLTGLQVIKVFKELVSTEDITIVMTTHDPNMLDVADCIYTLKDGEIVDE</sequence>
<dbReference type="InterPro" id="IPR015854">
    <property type="entry name" value="ABC_transpr_LolD-like"/>
</dbReference>
<name>A0ABS6F1G4_9CLOT</name>
<dbReference type="Pfam" id="PF00005">
    <property type="entry name" value="ABC_tran"/>
    <property type="match status" value="1"/>
</dbReference>
<dbReference type="InterPro" id="IPR017871">
    <property type="entry name" value="ABC_transporter-like_CS"/>
</dbReference>
<feature type="domain" description="ABC transporter" evidence="2">
    <location>
        <begin position="5"/>
        <end position="225"/>
    </location>
</feature>
<dbReference type="PROSITE" id="PS00211">
    <property type="entry name" value="ABC_TRANSPORTER_1"/>
    <property type="match status" value="1"/>
</dbReference>
<gene>
    <name evidence="3" type="ORF">KQI89_11345</name>
</gene>
<keyword evidence="4" id="KW-1185">Reference proteome</keyword>
<evidence type="ECO:0000313" key="4">
    <source>
        <dbReference type="Proteomes" id="UP000736583"/>
    </source>
</evidence>
<dbReference type="Proteomes" id="UP000736583">
    <property type="component" value="Unassembled WGS sequence"/>
</dbReference>
<dbReference type="InterPro" id="IPR017911">
    <property type="entry name" value="MacB-like_ATP-bd"/>
</dbReference>
<evidence type="ECO:0000256" key="1">
    <source>
        <dbReference type="ARBA" id="ARBA00022448"/>
    </source>
</evidence>
<dbReference type="CDD" id="cd03255">
    <property type="entry name" value="ABC_MJ0796_LolCDE_FtsE"/>
    <property type="match status" value="1"/>
</dbReference>
<dbReference type="SMART" id="SM00382">
    <property type="entry name" value="AAA"/>
    <property type="match status" value="1"/>
</dbReference>
<proteinExistence type="predicted"/>
<dbReference type="PROSITE" id="PS50893">
    <property type="entry name" value="ABC_TRANSPORTER_2"/>
    <property type="match status" value="1"/>
</dbReference>
<reference evidence="3 4" key="1">
    <citation type="submission" date="2021-06" db="EMBL/GenBank/DDBJ databases">
        <authorList>
            <person name="Sun Q."/>
            <person name="Li D."/>
        </authorList>
    </citation>
    <scope>NUCLEOTIDE SEQUENCE [LARGE SCALE GENOMIC DNA]</scope>
    <source>
        <strain evidence="3 4">MSJ-4</strain>
    </source>
</reference>
<dbReference type="InterPro" id="IPR003593">
    <property type="entry name" value="AAA+_ATPase"/>
</dbReference>
<dbReference type="RefSeq" id="WP_216457152.1">
    <property type="nucleotide sequence ID" value="NZ_JAHLQL010000003.1"/>
</dbReference>
<organism evidence="3 4">
    <name type="scientific">Clostridium simiarum</name>
    <dbReference type="NCBI Taxonomy" id="2841506"/>
    <lineage>
        <taxon>Bacteria</taxon>
        <taxon>Bacillati</taxon>
        <taxon>Bacillota</taxon>
        <taxon>Clostridia</taxon>
        <taxon>Eubacteriales</taxon>
        <taxon>Clostridiaceae</taxon>
        <taxon>Clostridium</taxon>
    </lineage>
</organism>
<protein>
    <submittedName>
        <fullName evidence="3">ABC transporter ATP-binding protein</fullName>
    </submittedName>
</protein>
<dbReference type="GO" id="GO:0005524">
    <property type="term" value="F:ATP binding"/>
    <property type="evidence" value="ECO:0007669"/>
    <property type="project" value="UniProtKB-KW"/>
</dbReference>